<dbReference type="InterPro" id="IPR039910">
    <property type="entry name" value="D15-like"/>
</dbReference>
<keyword evidence="2" id="KW-1134">Transmembrane beta strand</keyword>
<sequence>MILSLWAGMASAADLTLAFPADEDLSENLRAASLVATAIDEGEQERRNLVAAAQADYQRLLAVLFEAGYFGPIISITVDGVEAAELPTIGQGGGVGNVTLRVEPGARFLFGAASVAPTAPGTELPEGFAPGEPAGTAVIRQAASAAVDGWRAGGYAKAEVSGQDITANHPASRLDARIAIAPGPRLLYGVALVEGAERVRSNHIARIADLRQGQVFDPDEVQAAARRLQRTGAFSSVSITEADDIGPADTLPMTIQVVERLPRRFGAGAEISSDEGLSTSAFWLHRNLTGYADSLRIEGGIEGIGGNSGGEDYSLTFAYNRPATFNPETDLFVNGGIESLDQPSFSSDRAYIEGGARRIVSEEFQYSYGIGYQYSETTDAFGTREFSILSLPLEATYDRRDDALNPKDGFYIEADLRPFQGFLTAGTGALFNADLRGYQGFGEGRKTVIAARLQLGSLVGPEINDAPSEMLFFSGGGGSVRGQDFQSLGVTLPSGDVVGGRSFVGLSTELRRDVTENIGVVGFVDYGMISPDSGFANGESHVGAGLGVRYNTGIGPIRLDVGLPVSGPGDQSGVSIYIGIGQAF</sequence>
<feature type="domain" description="Bacterial surface antigen (D15)" evidence="4">
    <location>
        <begin position="287"/>
        <end position="584"/>
    </location>
</feature>
<dbReference type="InterPro" id="IPR010827">
    <property type="entry name" value="BamA/TamA_POTRA"/>
</dbReference>
<dbReference type="InterPro" id="IPR000184">
    <property type="entry name" value="Bac_surfAg_D15"/>
</dbReference>
<organism evidence="6 7">
    <name type="scientific">Jannaschia pohangensis</name>
    <dbReference type="NCBI Taxonomy" id="390807"/>
    <lineage>
        <taxon>Bacteria</taxon>
        <taxon>Pseudomonadati</taxon>
        <taxon>Pseudomonadota</taxon>
        <taxon>Alphaproteobacteria</taxon>
        <taxon>Rhodobacterales</taxon>
        <taxon>Roseobacteraceae</taxon>
        <taxon>Jannaschia</taxon>
    </lineage>
</organism>
<evidence type="ECO:0000313" key="6">
    <source>
        <dbReference type="EMBL" id="SFI64512.1"/>
    </source>
</evidence>
<evidence type="ECO:0000313" key="7">
    <source>
        <dbReference type="Proteomes" id="UP000199110"/>
    </source>
</evidence>
<comment type="subcellular location">
    <subcellularLocation>
        <location evidence="1">Membrane</location>
    </subcellularLocation>
</comment>
<dbReference type="Pfam" id="PF07244">
    <property type="entry name" value="POTRA"/>
    <property type="match status" value="1"/>
</dbReference>
<evidence type="ECO:0000256" key="2">
    <source>
        <dbReference type="ARBA" id="ARBA00022452"/>
    </source>
</evidence>
<proteinExistence type="predicted"/>
<evidence type="ECO:0000256" key="1">
    <source>
        <dbReference type="ARBA" id="ARBA00004370"/>
    </source>
</evidence>
<keyword evidence="3" id="KW-0472">Membrane</keyword>
<keyword evidence="7" id="KW-1185">Reference proteome</keyword>
<evidence type="ECO:0000256" key="3">
    <source>
        <dbReference type="ARBA" id="ARBA00023136"/>
    </source>
</evidence>
<accession>A0A1I3JW91</accession>
<dbReference type="Proteomes" id="UP000199110">
    <property type="component" value="Unassembled WGS sequence"/>
</dbReference>
<keyword evidence="2" id="KW-0812">Transmembrane</keyword>
<dbReference type="AlphaFoldDB" id="A0A1I3JW91"/>
<dbReference type="Pfam" id="PF01103">
    <property type="entry name" value="Omp85"/>
    <property type="match status" value="1"/>
</dbReference>
<feature type="domain" description="POTRA" evidence="5">
    <location>
        <begin position="193"/>
        <end position="260"/>
    </location>
</feature>
<dbReference type="GO" id="GO:0019867">
    <property type="term" value="C:outer membrane"/>
    <property type="evidence" value="ECO:0007669"/>
    <property type="project" value="InterPro"/>
</dbReference>
<evidence type="ECO:0000259" key="4">
    <source>
        <dbReference type="Pfam" id="PF01103"/>
    </source>
</evidence>
<reference evidence="6 7" key="1">
    <citation type="submission" date="2016-10" db="EMBL/GenBank/DDBJ databases">
        <authorList>
            <person name="de Groot N.N."/>
        </authorList>
    </citation>
    <scope>NUCLEOTIDE SEQUENCE [LARGE SCALE GENOMIC DNA]</scope>
    <source>
        <strain evidence="6 7">DSM 19073</strain>
    </source>
</reference>
<dbReference type="PANTHER" id="PTHR12815">
    <property type="entry name" value="SORTING AND ASSEMBLY MACHINERY SAMM50 PROTEIN FAMILY MEMBER"/>
    <property type="match status" value="1"/>
</dbReference>
<dbReference type="Gene3D" id="2.40.160.50">
    <property type="entry name" value="membrane protein fhac: a member of the omp85/tpsb transporter family"/>
    <property type="match status" value="1"/>
</dbReference>
<gene>
    <name evidence="6" type="ORF">SAMN04488095_1452</name>
</gene>
<dbReference type="STRING" id="390807.SAMN04488095_1452"/>
<dbReference type="Gene3D" id="3.10.20.310">
    <property type="entry name" value="membrane protein fhac"/>
    <property type="match status" value="1"/>
</dbReference>
<dbReference type="EMBL" id="FORA01000001">
    <property type="protein sequence ID" value="SFI64512.1"/>
    <property type="molecule type" value="Genomic_DNA"/>
</dbReference>
<protein>
    <submittedName>
        <fullName evidence="6">Autotransporter secretion outer membrane protein TamA</fullName>
    </submittedName>
</protein>
<evidence type="ECO:0000259" key="5">
    <source>
        <dbReference type="Pfam" id="PF07244"/>
    </source>
</evidence>
<dbReference type="PANTHER" id="PTHR12815:SF42">
    <property type="entry name" value="BACTERIAL SURFACE ANTIGEN (D15) DOMAIN-CONTAINING PROTEIN"/>
    <property type="match status" value="1"/>
</dbReference>
<name>A0A1I3JW91_9RHOB</name>